<sequence>MTKRIINPIRCLLSNGAKYSLTVIGLSVILVLAPLAVDFSSTSQAQAGTWWDKAQQGGLNQVGQAYGGAAEPRSITVIVIDAIRIVLGFLGIIAMIIVLYAGFKWMLSGGSEEKVGEAKKMLIAGIIGLVLILSAYIIANFVINQIHSATTGDQILFP</sequence>
<accession>A0A0G0X5K7</accession>
<proteinExistence type="predicted"/>
<dbReference type="EMBL" id="LCAP01000001">
    <property type="protein sequence ID" value="KKR91945.1"/>
    <property type="molecule type" value="Genomic_DNA"/>
</dbReference>
<comment type="caution">
    <text evidence="2">The sequence shown here is derived from an EMBL/GenBank/DDBJ whole genome shotgun (WGS) entry which is preliminary data.</text>
</comment>
<keyword evidence="1" id="KW-0812">Transmembrane</keyword>
<keyword evidence="1" id="KW-0472">Membrane</keyword>
<dbReference type="AlphaFoldDB" id="A0A0G0X5K7"/>
<evidence type="ECO:0000313" key="3">
    <source>
        <dbReference type="Proteomes" id="UP000034190"/>
    </source>
</evidence>
<gene>
    <name evidence="2" type="ORF">UU43_C0001G0125</name>
</gene>
<organism evidence="2 3">
    <name type="scientific">Candidatus Falkowbacteria bacterium GW2011_GWA2_41_14</name>
    <dbReference type="NCBI Taxonomy" id="1618635"/>
    <lineage>
        <taxon>Bacteria</taxon>
        <taxon>Candidatus Falkowiibacteriota</taxon>
    </lineage>
</organism>
<protein>
    <submittedName>
        <fullName evidence="2">Uncharacterized protein</fullName>
    </submittedName>
</protein>
<reference evidence="2 3" key="1">
    <citation type="journal article" date="2015" name="Nature">
        <title>rRNA introns, odd ribosomes, and small enigmatic genomes across a large radiation of phyla.</title>
        <authorList>
            <person name="Brown C.T."/>
            <person name="Hug L.A."/>
            <person name="Thomas B.C."/>
            <person name="Sharon I."/>
            <person name="Castelle C.J."/>
            <person name="Singh A."/>
            <person name="Wilkins M.J."/>
            <person name="Williams K.H."/>
            <person name="Banfield J.F."/>
        </authorList>
    </citation>
    <scope>NUCLEOTIDE SEQUENCE [LARGE SCALE GENOMIC DNA]</scope>
</reference>
<evidence type="ECO:0000313" key="2">
    <source>
        <dbReference type="EMBL" id="KKR91945.1"/>
    </source>
</evidence>
<evidence type="ECO:0000256" key="1">
    <source>
        <dbReference type="SAM" id="Phobius"/>
    </source>
</evidence>
<feature type="transmembrane region" description="Helical" evidence="1">
    <location>
        <begin position="82"/>
        <end position="101"/>
    </location>
</feature>
<dbReference type="Pfam" id="PF18895">
    <property type="entry name" value="T4SS_pilin"/>
    <property type="match status" value="1"/>
</dbReference>
<dbReference type="InterPro" id="IPR043993">
    <property type="entry name" value="T4SS_pilin"/>
</dbReference>
<keyword evidence="1" id="KW-1133">Transmembrane helix</keyword>
<dbReference type="Proteomes" id="UP000034190">
    <property type="component" value="Unassembled WGS sequence"/>
</dbReference>
<feature type="transmembrane region" description="Helical" evidence="1">
    <location>
        <begin position="122"/>
        <end position="143"/>
    </location>
</feature>
<name>A0A0G0X5K7_9BACT</name>